<evidence type="ECO:0000256" key="1">
    <source>
        <dbReference type="SAM" id="MobiDB-lite"/>
    </source>
</evidence>
<dbReference type="InterPro" id="IPR045597">
    <property type="entry name" value="DUF6458"/>
</dbReference>
<evidence type="ECO:0000259" key="3">
    <source>
        <dbReference type="Pfam" id="PF20059"/>
    </source>
</evidence>
<keyword evidence="2" id="KW-0472">Membrane</keyword>
<comment type="caution">
    <text evidence="4">The sequence shown here is derived from an EMBL/GenBank/DDBJ whole genome shotgun (WGS) entry which is preliminary data.</text>
</comment>
<dbReference type="RefSeq" id="WP_187247855.1">
    <property type="nucleotide sequence ID" value="NZ_BAAAOK010000004.1"/>
</dbReference>
<feature type="domain" description="DUF6458" evidence="3">
    <location>
        <begin position="1"/>
        <end position="58"/>
    </location>
</feature>
<dbReference type="Pfam" id="PF20059">
    <property type="entry name" value="DUF6458"/>
    <property type="match status" value="1"/>
</dbReference>
<evidence type="ECO:0000256" key="2">
    <source>
        <dbReference type="SAM" id="Phobius"/>
    </source>
</evidence>
<feature type="transmembrane region" description="Helical" evidence="2">
    <location>
        <begin position="7"/>
        <end position="25"/>
    </location>
</feature>
<dbReference type="Proteomes" id="UP000805614">
    <property type="component" value="Unassembled WGS sequence"/>
</dbReference>
<accession>A0ABR7M181</accession>
<evidence type="ECO:0000313" key="4">
    <source>
        <dbReference type="EMBL" id="MBC6470814.1"/>
    </source>
</evidence>
<protein>
    <recommendedName>
        <fullName evidence="3">DUF6458 domain-containing protein</fullName>
    </recommendedName>
</protein>
<name>A0ABR7M181_9ACTN</name>
<feature type="transmembrane region" description="Helical" evidence="2">
    <location>
        <begin position="31"/>
        <end position="53"/>
    </location>
</feature>
<proteinExistence type="predicted"/>
<gene>
    <name evidence="4" type="ORF">HKK74_35790</name>
</gene>
<keyword evidence="2" id="KW-0812">Transmembrane</keyword>
<dbReference type="EMBL" id="JABVEC010000049">
    <property type="protein sequence ID" value="MBC6470814.1"/>
    <property type="molecule type" value="Genomic_DNA"/>
</dbReference>
<sequence>MTIGVSIALIIIGAILAYAVNFSISGLDIEVVGWILMAGGIAGLIIGLFWMASARRRAAPPARGTALRETYYDETPPAYGDRPPRRTY</sequence>
<organism evidence="4 5">
    <name type="scientific">Actinomadura alba</name>
    <dbReference type="NCBI Taxonomy" id="406431"/>
    <lineage>
        <taxon>Bacteria</taxon>
        <taxon>Bacillati</taxon>
        <taxon>Actinomycetota</taxon>
        <taxon>Actinomycetes</taxon>
        <taxon>Streptosporangiales</taxon>
        <taxon>Thermomonosporaceae</taxon>
        <taxon>Actinomadura</taxon>
    </lineage>
</organism>
<evidence type="ECO:0000313" key="5">
    <source>
        <dbReference type="Proteomes" id="UP000805614"/>
    </source>
</evidence>
<feature type="region of interest" description="Disordered" evidence="1">
    <location>
        <begin position="58"/>
        <end position="88"/>
    </location>
</feature>
<reference evidence="4 5" key="1">
    <citation type="submission" date="2020-06" db="EMBL/GenBank/DDBJ databases">
        <title>Actinomadura xiongansis sp. nov., isolated from soil of Baiyangdian.</title>
        <authorList>
            <person name="Zhang X."/>
        </authorList>
    </citation>
    <scope>NUCLEOTIDE SEQUENCE [LARGE SCALE GENOMIC DNA]</scope>
    <source>
        <strain evidence="4 5">HBUM206468</strain>
    </source>
</reference>
<keyword evidence="2" id="KW-1133">Transmembrane helix</keyword>
<keyword evidence="5" id="KW-1185">Reference proteome</keyword>